<sequence length="24" mass="2548">MRILGIDPGLATTGWAVVDFDKDG</sequence>
<dbReference type="Proteomes" id="UP000053904">
    <property type="component" value="Unassembled WGS sequence"/>
</dbReference>
<accession>A0A101HG01</accession>
<dbReference type="AlphaFoldDB" id="A0A101HG01"/>
<feature type="non-terminal residue" evidence="1">
    <location>
        <position position="24"/>
    </location>
</feature>
<dbReference type="SUPFAM" id="SSF53098">
    <property type="entry name" value="Ribonuclease H-like"/>
    <property type="match status" value="1"/>
</dbReference>
<proteinExistence type="predicted"/>
<evidence type="ECO:0000313" key="2">
    <source>
        <dbReference type="Proteomes" id="UP000053904"/>
    </source>
</evidence>
<name>A0A101HG01_9BACT</name>
<dbReference type="InterPro" id="IPR036397">
    <property type="entry name" value="RNaseH_sf"/>
</dbReference>
<evidence type="ECO:0000313" key="1">
    <source>
        <dbReference type="EMBL" id="KUK75898.1"/>
    </source>
</evidence>
<dbReference type="InterPro" id="IPR012337">
    <property type="entry name" value="RNaseH-like_sf"/>
</dbReference>
<dbReference type="Gene3D" id="3.30.420.10">
    <property type="entry name" value="Ribonuclease H-like superfamily/Ribonuclease H"/>
    <property type="match status" value="1"/>
</dbReference>
<dbReference type="EMBL" id="LGGO01000244">
    <property type="protein sequence ID" value="KUK75898.1"/>
    <property type="molecule type" value="Genomic_DNA"/>
</dbReference>
<dbReference type="GO" id="GO:0003676">
    <property type="term" value="F:nucleic acid binding"/>
    <property type="evidence" value="ECO:0007669"/>
    <property type="project" value="InterPro"/>
</dbReference>
<protein>
    <submittedName>
        <fullName evidence="1">Uncharacterized protein</fullName>
    </submittedName>
</protein>
<reference evidence="2" key="1">
    <citation type="journal article" date="2015" name="MBio">
        <title>Genome-Resolved Metagenomic Analysis Reveals Roles for Candidate Phyla and Other Microbial Community Members in Biogeochemical Transformations in Oil Reservoirs.</title>
        <authorList>
            <person name="Hu P."/>
            <person name="Tom L."/>
            <person name="Singh A."/>
            <person name="Thomas B.C."/>
            <person name="Baker B.J."/>
            <person name="Piceno Y.M."/>
            <person name="Andersen G.L."/>
            <person name="Banfield J.F."/>
        </authorList>
    </citation>
    <scope>NUCLEOTIDE SEQUENCE [LARGE SCALE GENOMIC DNA]</scope>
</reference>
<gene>
    <name evidence="1" type="ORF">XD93_1211</name>
</gene>
<organism evidence="1 2">
    <name type="scientific">candidate division WS6 bacterium 34_10</name>
    <dbReference type="NCBI Taxonomy" id="1641389"/>
    <lineage>
        <taxon>Bacteria</taxon>
        <taxon>Candidatus Dojkabacteria</taxon>
    </lineage>
</organism>
<comment type="caution">
    <text evidence="1">The sequence shown here is derived from an EMBL/GenBank/DDBJ whole genome shotgun (WGS) entry which is preliminary data.</text>
</comment>